<reference evidence="3 4" key="1">
    <citation type="submission" date="2024-10" db="EMBL/GenBank/DDBJ databases">
        <title>Updated reference genomes for cyclostephanoid diatoms.</title>
        <authorList>
            <person name="Roberts W.R."/>
            <person name="Alverson A.J."/>
        </authorList>
    </citation>
    <scope>NUCLEOTIDE SEQUENCE [LARGE SCALE GENOMIC DNA]</scope>
    <source>
        <strain evidence="3 4">AJA228-03</strain>
    </source>
</reference>
<dbReference type="Pfam" id="PF09325">
    <property type="entry name" value="Vps5"/>
    <property type="match status" value="1"/>
</dbReference>
<dbReference type="Gene3D" id="1.20.1270.60">
    <property type="entry name" value="Arfaptin homology (AH) domain/BAR domain"/>
    <property type="match status" value="1"/>
</dbReference>
<protein>
    <recommendedName>
        <fullName evidence="2">PX domain-containing protein</fullName>
    </recommendedName>
</protein>
<dbReference type="AlphaFoldDB" id="A0ABD3R739"/>
<dbReference type="Gene3D" id="3.30.1520.10">
    <property type="entry name" value="Phox-like domain"/>
    <property type="match status" value="1"/>
</dbReference>
<gene>
    <name evidence="3" type="ORF">ACHAXA_008323</name>
</gene>
<evidence type="ECO:0000313" key="4">
    <source>
        <dbReference type="Proteomes" id="UP001530377"/>
    </source>
</evidence>
<dbReference type="EMBL" id="JALLPB020000500">
    <property type="protein sequence ID" value="KAL3808502.1"/>
    <property type="molecule type" value="Genomic_DNA"/>
</dbReference>
<evidence type="ECO:0000313" key="3">
    <source>
        <dbReference type="EMBL" id="KAL3808502.1"/>
    </source>
</evidence>
<dbReference type="SUPFAM" id="SSF103657">
    <property type="entry name" value="BAR/IMD domain-like"/>
    <property type="match status" value="1"/>
</dbReference>
<comment type="caution">
    <text evidence="3">The sequence shown here is derived from an EMBL/GenBank/DDBJ whole genome shotgun (WGS) entry which is preliminary data.</text>
</comment>
<feature type="region of interest" description="Disordered" evidence="1">
    <location>
        <begin position="1"/>
        <end position="74"/>
    </location>
</feature>
<dbReference type="Proteomes" id="UP001530377">
    <property type="component" value="Unassembled WGS sequence"/>
</dbReference>
<dbReference type="InterPro" id="IPR027267">
    <property type="entry name" value="AH/BAR_dom_sf"/>
</dbReference>
<keyword evidence="4" id="KW-1185">Reference proteome</keyword>
<evidence type="ECO:0000259" key="2">
    <source>
        <dbReference type="PROSITE" id="PS50195"/>
    </source>
</evidence>
<proteinExistence type="predicted"/>
<feature type="compositionally biased region" description="Low complexity" evidence="1">
    <location>
        <begin position="119"/>
        <end position="144"/>
    </location>
</feature>
<accession>A0ABD3R739</accession>
<feature type="region of interest" description="Disordered" evidence="1">
    <location>
        <begin position="111"/>
        <end position="144"/>
    </location>
</feature>
<dbReference type="InterPro" id="IPR015404">
    <property type="entry name" value="Vps5_C"/>
</dbReference>
<dbReference type="CDD" id="cd07596">
    <property type="entry name" value="BAR_SNX"/>
    <property type="match status" value="1"/>
</dbReference>
<name>A0ABD3R739_9STRA</name>
<feature type="region of interest" description="Disordered" evidence="1">
    <location>
        <begin position="269"/>
        <end position="297"/>
    </location>
</feature>
<evidence type="ECO:0000256" key="1">
    <source>
        <dbReference type="SAM" id="MobiDB-lite"/>
    </source>
</evidence>
<dbReference type="InterPro" id="IPR001683">
    <property type="entry name" value="PX_dom"/>
</dbReference>
<feature type="domain" description="PX" evidence="2">
    <location>
        <begin position="81"/>
        <end position="224"/>
    </location>
</feature>
<dbReference type="Pfam" id="PF00787">
    <property type="entry name" value="PX"/>
    <property type="match status" value="1"/>
</dbReference>
<dbReference type="InterPro" id="IPR036871">
    <property type="entry name" value="PX_dom_sf"/>
</dbReference>
<feature type="compositionally biased region" description="Polar residues" evidence="1">
    <location>
        <begin position="279"/>
        <end position="293"/>
    </location>
</feature>
<organism evidence="3 4">
    <name type="scientific">Cyclostephanos tholiformis</name>
    <dbReference type="NCBI Taxonomy" id="382380"/>
    <lineage>
        <taxon>Eukaryota</taxon>
        <taxon>Sar</taxon>
        <taxon>Stramenopiles</taxon>
        <taxon>Ochrophyta</taxon>
        <taxon>Bacillariophyta</taxon>
        <taxon>Coscinodiscophyceae</taxon>
        <taxon>Thalassiosirophycidae</taxon>
        <taxon>Stephanodiscales</taxon>
        <taxon>Stephanodiscaceae</taxon>
        <taxon>Cyclostephanos</taxon>
    </lineage>
</organism>
<dbReference type="SUPFAM" id="SSF64268">
    <property type="entry name" value="PX domain"/>
    <property type="match status" value="1"/>
</dbReference>
<dbReference type="PANTHER" id="PTHR10555:SF170">
    <property type="entry name" value="FI18122P1"/>
    <property type="match status" value="1"/>
</dbReference>
<dbReference type="PANTHER" id="PTHR10555">
    <property type="entry name" value="SORTING NEXIN"/>
    <property type="match status" value="1"/>
</dbReference>
<sequence length="651" mass="69809">MSPRHTSSPGGGDGGGVAVDDGHKQDPEIDPSIIETIATTPPSSIGGDGTSKGDVVGGRRPHLSTLPPPPLDDAANGASFVAHVAVTDPIQCTEGIKGKYTSYRIAYDPPLPSPPVPSSPSSSSSSSSTSIPSSSVPLLPQQPTTANRRYSDFTWLHDRLHKERPGAIVPPLPDKQRGSCLFDESFIEERRHQLEVFLQRALRNPELVGAECLRVFICGNDVEFRRALKDGGGGSGASGQSRDASGVDECNNNNNIHGHRATNDVGDVETNHEFPQDQYAPTASQASDGTTRGTMEKLTNKRAGIKKWIKEKKTTMQGSMVRSPDDVIFEKANHYITALEAGLLRIEAQASRMARHDKDLSSCMLEFGLGCDALAHVDDEIDGVGMVGTDVAGENDDGSSPAADRPGGIGGAFRLIGETADRASAVLSSPHDERGGGGISRFHERLRDHLKVVQAARVALSKRNNRLVTYSTCLNAVDAKRSSLHKHRISQDHQRALGVEASLGRAEAAVIAARANYDEVSARVLREIDRFRREYAMEMHATMVEFARAQKEQYDGMHEVWGSLLPRVVGLNASFTNGSSFAQEAAALREGGSRGGGAGGGEAAVHFEYTTMPTYPPPPEPVWNGGVRNGNAMESSMLNGAIRYRDALPEE</sequence>
<dbReference type="PROSITE" id="PS50195">
    <property type="entry name" value="PX"/>
    <property type="match status" value="1"/>
</dbReference>
<dbReference type="SMART" id="SM00312">
    <property type="entry name" value="PX"/>
    <property type="match status" value="1"/>
</dbReference>